<dbReference type="PANTHER" id="PTHR31439:SF4">
    <property type="entry name" value="NEURONAL PAS DOMAIN PROTEIN"/>
    <property type="match status" value="1"/>
</dbReference>
<dbReference type="OrthoDB" id="724026at2759"/>
<organism evidence="1 2">
    <name type="scientific">Handroanthus impetiginosus</name>
    <dbReference type="NCBI Taxonomy" id="429701"/>
    <lineage>
        <taxon>Eukaryota</taxon>
        <taxon>Viridiplantae</taxon>
        <taxon>Streptophyta</taxon>
        <taxon>Embryophyta</taxon>
        <taxon>Tracheophyta</taxon>
        <taxon>Spermatophyta</taxon>
        <taxon>Magnoliopsida</taxon>
        <taxon>eudicotyledons</taxon>
        <taxon>Gunneridae</taxon>
        <taxon>Pentapetalae</taxon>
        <taxon>asterids</taxon>
        <taxon>lamiids</taxon>
        <taxon>Lamiales</taxon>
        <taxon>Bignoniaceae</taxon>
        <taxon>Crescentiina</taxon>
        <taxon>Tabebuia alliance</taxon>
        <taxon>Handroanthus</taxon>
    </lineage>
</organism>
<keyword evidence="2" id="KW-1185">Reference proteome</keyword>
<dbReference type="STRING" id="429701.A0A2G9FW43"/>
<dbReference type="Proteomes" id="UP000231279">
    <property type="component" value="Unassembled WGS sequence"/>
</dbReference>
<evidence type="ECO:0000313" key="1">
    <source>
        <dbReference type="EMBL" id="PIM97151.1"/>
    </source>
</evidence>
<gene>
    <name evidence="1" type="ORF">CDL12_30381</name>
</gene>
<comment type="caution">
    <text evidence="1">The sequence shown here is derived from an EMBL/GenBank/DDBJ whole genome shotgun (WGS) entry which is preliminary data.</text>
</comment>
<reference evidence="2" key="1">
    <citation type="journal article" date="2018" name="Gigascience">
        <title>Genome assembly of the Pink Ipe (Handroanthus impetiginosus, Bignoniaceae), a highly valued, ecologically keystone Neotropical timber forest tree.</title>
        <authorList>
            <person name="Silva-Junior O.B."/>
            <person name="Grattapaglia D."/>
            <person name="Novaes E."/>
            <person name="Collevatti R.G."/>
        </authorList>
    </citation>
    <scope>NUCLEOTIDE SEQUENCE [LARGE SCALE GENOMIC DNA]</scope>
    <source>
        <strain evidence="2">cv. UFG-1</strain>
    </source>
</reference>
<accession>A0A2G9FW43</accession>
<protein>
    <submittedName>
        <fullName evidence="1">Uncharacterized protein</fullName>
    </submittedName>
</protein>
<dbReference type="PANTHER" id="PTHR31439">
    <property type="entry name" value="EXPRESSED PROTEIN"/>
    <property type="match status" value="1"/>
</dbReference>
<sequence>MASSSFPDLFSWIENLPPIPQWQTNSISLTLCPSSTSQACLKLSIKCFNNYSFSLSIFADYNLPFFLWTSKTIPVKPTSNKLLHDSDTISSLLINLIDDVIKISLTLCPSSTSQACLKLSIKCFNNYSFSLSIFADYNLPVFLWTSKTIPVLKPTSNKLLHDSDTISSLLINLIDDVIKYSPNRCPYSLKLPKNLQNNHHLKDIFNFSFLSLTFIVCIYEAPSDLRSSCLNTLKDQLACTKSRKVSKILMRLLGSNTEEQCMRSINLAITNWISEIQAANLHIKTPSPLFSYSFSTHGLWKVQLYCPVIAMNVEKASGSGLDDRLLFSLNYHQVEGVIQLNYKVVVKEKWIEVMVNTDNIRCDVIKLLTDTLMTERGAGPSEKHFPSRISLHITPTLQSNIISISVSKSSENPPREISVEKGIEASFEPPTSVGFNLLAGETSTISMKPWVFEQSVYGNSAILDWFLHDSMDGREVFSSKPSKMALLHHKAWFKNRYSNAYRPFTRQGGVVFAGDEYGERVCWKVDRACVGRSMEWEIKGWIWLTYWPNKYKSFYSETKRLEFREVLDLSLV</sequence>
<name>A0A2G9FW43_9LAMI</name>
<dbReference type="EMBL" id="NKXS01010784">
    <property type="protein sequence ID" value="PIM97151.1"/>
    <property type="molecule type" value="Genomic_DNA"/>
</dbReference>
<proteinExistence type="predicted"/>
<evidence type="ECO:0000313" key="2">
    <source>
        <dbReference type="Proteomes" id="UP000231279"/>
    </source>
</evidence>
<dbReference type="AlphaFoldDB" id="A0A2G9FW43"/>